<organism evidence="1">
    <name type="scientific">marine sediment metagenome</name>
    <dbReference type="NCBI Taxonomy" id="412755"/>
    <lineage>
        <taxon>unclassified sequences</taxon>
        <taxon>metagenomes</taxon>
        <taxon>ecological metagenomes</taxon>
    </lineage>
</organism>
<sequence length="165" mass="17192">MPNLAIPNLQQNLNTPGRFESPWGDLSEPGGFLQNLFGGGGGGGLGPAGTAAGAAAGVAGMPWAIIIPIAMSLIGEIFGKKDDPLSDALDMQKQMAMLGMKPPYQSPYTGAADKAGFQMLLNQLKRTANWGWPEGMGIDTSFITDALGENFPGTTPGGIRRIDRS</sequence>
<dbReference type="AlphaFoldDB" id="A0A0F9JLP3"/>
<protein>
    <submittedName>
        <fullName evidence="1">Uncharacterized protein</fullName>
    </submittedName>
</protein>
<proteinExistence type="predicted"/>
<dbReference type="EMBL" id="LAZR01015939">
    <property type="protein sequence ID" value="KKM06671.1"/>
    <property type="molecule type" value="Genomic_DNA"/>
</dbReference>
<evidence type="ECO:0000313" key="1">
    <source>
        <dbReference type="EMBL" id="KKM06671.1"/>
    </source>
</evidence>
<gene>
    <name evidence="1" type="ORF">LCGC14_1741650</name>
</gene>
<accession>A0A0F9JLP3</accession>
<comment type="caution">
    <text evidence="1">The sequence shown here is derived from an EMBL/GenBank/DDBJ whole genome shotgun (WGS) entry which is preliminary data.</text>
</comment>
<reference evidence="1" key="1">
    <citation type="journal article" date="2015" name="Nature">
        <title>Complex archaea that bridge the gap between prokaryotes and eukaryotes.</title>
        <authorList>
            <person name="Spang A."/>
            <person name="Saw J.H."/>
            <person name="Jorgensen S.L."/>
            <person name="Zaremba-Niedzwiedzka K."/>
            <person name="Martijn J."/>
            <person name="Lind A.E."/>
            <person name="van Eijk R."/>
            <person name="Schleper C."/>
            <person name="Guy L."/>
            <person name="Ettema T.J."/>
        </authorList>
    </citation>
    <scope>NUCLEOTIDE SEQUENCE</scope>
</reference>
<name>A0A0F9JLP3_9ZZZZ</name>